<protein>
    <submittedName>
        <fullName evidence="2">GNAT family N-acetyltransferase</fullName>
    </submittedName>
</protein>
<dbReference type="Proteomes" id="UP000195897">
    <property type="component" value="Unassembled WGS sequence"/>
</dbReference>
<dbReference type="Pfam" id="PF00583">
    <property type="entry name" value="Acetyltransf_1"/>
    <property type="match status" value="1"/>
</dbReference>
<dbReference type="Proteomes" id="UP000195326">
    <property type="component" value="Unassembled WGS sequence"/>
</dbReference>
<dbReference type="STRING" id="501571.GCA_900143195_03140"/>
<dbReference type="Gene3D" id="3.40.630.30">
    <property type="match status" value="1"/>
</dbReference>
<dbReference type="SUPFAM" id="SSF55729">
    <property type="entry name" value="Acyl-CoA N-acyltransferases (Nat)"/>
    <property type="match status" value="1"/>
</dbReference>
<evidence type="ECO:0000259" key="1">
    <source>
        <dbReference type="PROSITE" id="PS51186"/>
    </source>
</evidence>
<reference evidence="2" key="2">
    <citation type="journal article" date="2018" name="BMC Genomics">
        <title>Whole genome sequencing and function prediction of 133 gut anaerobes isolated from chicken caecum in pure cultures.</title>
        <authorList>
            <person name="Medvecky M."/>
            <person name="Cejkova D."/>
            <person name="Polansky O."/>
            <person name="Karasova D."/>
            <person name="Kubasova T."/>
            <person name="Cizek A."/>
            <person name="Rychlik I."/>
        </authorList>
    </citation>
    <scope>NUCLEOTIDE SEQUENCE</scope>
    <source>
        <strain evidence="3">An179</strain>
        <strain evidence="2">An180</strain>
    </source>
</reference>
<comment type="caution">
    <text evidence="2">The sequence shown here is derived from an EMBL/GenBank/DDBJ whole genome shotgun (WGS) entry which is preliminary data.</text>
</comment>
<name>A0A1Y4L8P6_9FIRM</name>
<evidence type="ECO:0000313" key="2">
    <source>
        <dbReference type="EMBL" id="OUP53098.1"/>
    </source>
</evidence>
<dbReference type="RefSeq" id="WP_016147044.1">
    <property type="nucleotide sequence ID" value="NZ_CABKSA010000001.1"/>
</dbReference>
<accession>A0A1Y4L8P6</accession>
<reference evidence="4 5" key="1">
    <citation type="submission" date="2017-04" db="EMBL/GenBank/DDBJ databases">
        <title>Function of individual gut microbiota members based on whole genome sequencing of pure cultures obtained from chicken caecum.</title>
        <authorList>
            <person name="Medvecky M."/>
            <person name="Cejkova D."/>
            <person name="Polansky O."/>
            <person name="Karasova D."/>
            <person name="Kubasova T."/>
            <person name="Cizek A."/>
            <person name="Rychlik I."/>
        </authorList>
    </citation>
    <scope>NUCLEOTIDE SEQUENCE [LARGE SCALE GENOMIC DNA]</scope>
    <source>
        <strain evidence="4">An179</strain>
        <strain evidence="5">An180</strain>
    </source>
</reference>
<dbReference type="GO" id="GO:0016747">
    <property type="term" value="F:acyltransferase activity, transferring groups other than amino-acyl groups"/>
    <property type="evidence" value="ECO:0007669"/>
    <property type="project" value="InterPro"/>
</dbReference>
<organism evidence="2 5">
    <name type="scientific">Butyricicoccus pullicaecorum</name>
    <dbReference type="NCBI Taxonomy" id="501571"/>
    <lineage>
        <taxon>Bacteria</taxon>
        <taxon>Bacillati</taxon>
        <taxon>Bacillota</taxon>
        <taxon>Clostridia</taxon>
        <taxon>Eubacteriales</taxon>
        <taxon>Butyricicoccaceae</taxon>
        <taxon>Butyricicoccus</taxon>
    </lineage>
</organism>
<keyword evidence="2" id="KW-0808">Transferase</keyword>
<dbReference type="AlphaFoldDB" id="A0A1Y4L8P6"/>
<proteinExistence type="predicted"/>
<sequence>MDVQIAPGQPERLEEYLEILRDSALYEHYYAPDEERTLRAILSDALARGAVLIAYRHTGEAVGLMQCEWQGMFGAWPYLALLGVKKQWRGQGVGHSLLQAFERISRQMGARQIFICVSHFNPRARALYTSFGFRKCALIDDLYRDGIRENVLRKRLDD</sequence>
<dbReference type="InterPro" id="IPR016181">
    <property type="entry name" value="Acyl_CoA_acyltransferase"/>
</dbReference>
<gene>
    <name evidence="3" type="ORF">B5F15_14400</name>
    <name evidence="2" type="ORF">B5F17_05870</name>
</gene>
<dbReference type="CDD" id="cd04301">
    <property type="entry name" value="NAT_SF"/>
    <property type="match status" value="1"/>
</dbReference>
<dbReference type="PANTHER" id="PTHR43072">
    <property type="entry name" value="N-ACETYLTRANSFERASE"/>
    <property type="match status" value="1"/>
</dbReference>
<evidence type="ECO:0000313" key="4">
    <source>
        <dbReference type="Proteomes" id="UP000195326"/>
    </source>
</evidence>
<feature type="domain" description="N-acetyltransferase" evidence="1">
    <location>
        <begin position="3"/>
        <end position="157"/>
    </location>
</feature>
<dbReference type="InterPro" id="IPR000182">
    <property type="entry name" value="GNAT_dom"/>
</dbReference>
<evidence type="ECO:0000313" key="5">
    <source>
        <dbReference type="Proteomes" id="UP000195897"/>
    </source>
</evidence>
<dbReference type="EMBL" id="NFKL01000025">
    <property type="protein sequence ID" value="OUP55585.1"/>
    <property type="molecule type" value="Genomic_DNA"/>
</dbReference>
<evidence type="ECO:0000313" key="3">
    <source>
        <dbReference type="EMBL" id="OUP55585.1"/>
    </source>
</evidence>
<dbReference type="PROSITE" id="PS51186">
    <property type="entry name" value="GNAT"/>
    <property type="match status" value="1"/>
</dbReference>
<dbReference type="EMBL" id="NFKK01000005">
    <property type="protein sequence ID" value="OUP53098.1"/>
    <property type="molecule type" value="Genomic_DNA"/>
</dbReference>